<dbReference type="PANTHER" id="PTHR11986:SF79">
    <property type="entry name" value="ACETYLORNITHINE AMINOTRANSFERASE, MITOCHONDRIAL"/>
    <property type="match status" value="1"/>
</dbReference>
<name>A0A2J6WN44_9BACT</name>
<feature type="binding site" evidence="5">
    <location>
        <begin position="95"/>
        <end position="96"/>
    </location>
    <ligand>
        <name>pyridoxal 5'-phosphate</name>
        <dbReference type="ChEBI" id="CHEBI:597326"/>
    </ligand>
</feature>
<dbReference type="GO" id="GO:0006526">
    <property type="term" value="P:L-arginine biosynthetic process"/>
    <property type="evidence" value="ECO:0007669"/>
    <property type="project" value="UniProtKB-UniRule"/>
</dbReference>
<comment type="caution">
    <text evidence="6">The sequence shown here is derived from an EMBL/GenBank/DDBJ whole genome shotgun (WGS) entry which is preliminary data.</text>
</comment>
<dbReference type="PIRSF" id="PIRSF000521">
    <property type="entry name" value="Transaminase_4ab_Lys_Orn"/>
    <property type="match status" value="1"/>
</dbReference>
<evidence type="ECO:0000256" key="3">
    <source>
        <dbReference type="ARBA" id="ARBA00022679"/>
    </source>
</evidence>
<evidence type="ECO:0000256" key="1">
    <source>
        <dbReference type="ARBA" id="ARBA00022576"/>
    </source>
</evidence>
<keyword evidence="5" id="KW-0963">Cytoplasm</keyword>
<organism evidence="6 7">
    <name type="scientific">Calditerrivibrio nitroreducens</name>
    <dbReference type="NCBI Taxonomy" id="477976"/>
    <lineage>
        <taxon>Bacteria</taxon>
        <taxon>Pseudomonadati</taxon>
        <taxon>Deferribacterota</taxon>
        <taxon>Deferribacteres</taxon>
        <taxon>Deferribacterales</taxon>
        <taxon>Calditerrivibrionaceae</taxon>
    </lineage>
</organism>
<protein>
    <recommendedName>
        <fullName evidence="5">Acetylornithine aminotransferase</fullName>
        <shortName evidence="5">ACOAT</shortName>
        <ecNumber evidence="5">2.6.1.11</ecNumber>
    </recommendedName>
</protein>
<dbReference type="Proteomes" id="UP000242881">
    <property type="component" value="Unassembled WGS sequence"/>
</dbReference>
<dbReference type="InterPro" id="IPR004636">
    <property type="entry name" value="AcOrn/SuccOrn_fam"/>
</dbReference>
<dbReference type="InterPro" id="IPR015421">
    <property type="entry name" value="PyrdxlP-dep_Trfase_major"/>
</dbReference>
<evidence type="ECO:0000256" key="2">
    <source>
        <dbReference type="ARBA" id="ARBA00022605"/>
    </source>
</evidence>
<dbReference type="EC" id="2.6.1.11" evidence="5"/>
<comment type="similarity">
    <text evidence="5">Belongs to the class-III pyridoxal-phosphate-dependent aminotransferase family. ArgD subfamily.</text>
</comment>
<dbReference type="HAMAP" id="MF_01107">
    <property type="entry name" value="ArgD_aminotrans_3"/>
    <property type="match status" value="1"/>
</dbReference>
<comment type="catalytic activity">
    <reaction evidence="5">
        <text>N(2)-acetyl-L-ornithine + 2-oxoglutarate = N-acetyl-L-glutamate 5-semialdehyde + L-glutamate</text>
        <dbReference type="Rhea" id="RHEA:18049"/>
        <dbReference type="ChEBI" id="CHEBI:16810"/>
        <dbReference type="ChEBI" id="CHEBI:29123"/>
        <dbReference type="ChEBI" id="CHEBI:29985"/>
        <dbReference type="ChEBI" id="CHEBI:57805"/>
        <dbReference type="EC" id="2.6.1.11"/>
    </reaction>
</comment>
<dbReference type="RefSeq" id="WP_424605380.1">
    <property type="nucleotide sequence ID" value="NZ_JBNAVA010000004.1"/>
</dbReference>
<dbReference type="InterPro" id="IPR050103">
    <property type="entry name" value="Class-III_PLP-dep_AT"/>
</dbReference>
<dbReference type="InterPro" id="IPR005814">
    <property type="entry name" value="Aminotrans_3"/>
</dbReference>
<reference evidence="6 7" key="1">
    <citation type="submission" date="2018-01" db="EMBL/GenBank/DDBJ databases">
        <title>Metagenomic assembled genomes from two thermal pools in the Uzon Caldera, Kamchatka, Russia.</title>
        <authorList>
            <person name="Wilkins L."/>
            <person name="Ettinger C."/>
        </authorList>
    </citation>
    <scope>NUCLEOTIDE SEQUENCE [LARGE SCALE GENOMIC DNA]</scope>
    <source>
        <strain evidence="6">ZAV-05</strain>
    </source>
</reference>
<feature type="binding site" evidence="5">
    <location>
        <position position="270"/>
    </location>
    <ligand>
        <name>N(2)-acetyl-L-ornithine</name>
        <dbReference type="ChEBI" id="CHEBI:57805"/>
    </ligand>
</feature>
<evidence type="ECO:0000256" key="5">
    <source>
        <dbReference type="HAMAP-Rule" id="MF_01107"/>
    </source>
</evidence>
<proteinExistence type="inferred from homology"/>
<dbReference type="Pfam" id="PF00202">
    <property type="entry name" value="Aminotran_3"/>
    <property type="match status" value="1"/>
</dbReference>
<keyword evidence="2 5" id="KW-0028">Amino-acid biosynthesis</keyword>
<dbReference type="InterPro" id="IPR015424">
    <property type="entry name" value="PyrdxlP-dep_Trfase"/>
</dbReference>
<keyword evidence="4 5" id="KW-0663">Pyridoxal phosphate</keyword>
<feature type="binding site" evidence="5">
    <location>
        <position position="128"/>
    </location>
    <ligand>
        <name>pyridoxal 5'-phosphate</name>
        <dbReference type="ChEBI" id="CHEBI:597326"/>
    </ligand>
</feature>
<feature type="modified residue" description="N6-(pyridoxal phosphate)lysine" evidence="5">
    <location>
        <position position="242"/>
    </location>
</feature>
<dbReference type="InterPro" id="IPR015422">
    <property type="entry name" value="PyrdxlP-dep_Trfase_small"/>
</dbReference>
<dbReference type="NCBIfam" id="NF002325">
    <property type="entry name" value="PRK01278.1"/>
    <property type="match status" value="1"/>
</dbReference>
<evidence type="ECO:0000313" key="6">
    <source>
        <dbReference type="EMBL" id="PMP71822.1"/>
    </source>
</evidence>
<gene>
    <name evidence="5" type="primary">argD</name>
    <name evidence="6" type="ORF">C0187_03105</name>
</gene>
<feature type="binding site" evidence="5">
    <location>
        <begin position="213"/>
        <end position="216"/>
    </location>
    <ligand>
        <name>pyridoxal 5'-phosphate</name>
        <dbReference type="ChEBI" id="CHEBI:597326"/>
    </ligand>
</feature>
<dbReference type="CDD" id="cd00610">
    <property type="entry name" value="OAT_like"/>
    <property type="match status" value="1"/>
</dbReference>
<feature type="binding site" evidence="5">
    <location>
        <position position="131"/>
    </location>
    <ligand>
        <name>N(2)-acetyl-L-ornithine</name>
        <dbReference type="ChEBI" id="CHEBI:57805"/>
    </ligand>
</feature>
<dbReference type="PROSITE" id="PS00600">
    <property type="entry name" value="AA_TRANSFER_CLASS_3"/>
    <property type="match status" value="1"/>
</dbReference>
<feature type="binding site" evidence="5">
    <location>
        <position position="271"/>
    </location>
    <ligand>
        <name>pyridoxal 5'-phosphate</name>
        <dbReference type="ChEBI" id="CHEBI:597326"/>
    </ligand>
</feature>
<dbReference type="UniPathway" id="UPA00068">
    <property type="reaction ID" value="UER00109"/>
</dbReference>
<dbReference type="PANTHER" id="PTHR11986">
    <property type="entry name" value="AMINOTRANSFERASE CLASS III"/>
    <property type="match status" value="1"/>
</dbReference>
<dbReference type="GO" id="GO:0003992">
    <property type="term" value="F:N2-acetyl-L-ornithine:2-oxoglutarate 5-aminotransferase activity"/>
    <property type="evidence" value="ECO:0007669"/>
    <property type="project" value="UniProtKB-UniRule"/>
</dbReference>
<comment type="miscellaneous">
    <text evidence="5">May also have succinyldiaminopimelate aminotransferase activity, thus carrying out the corresponding step in lysine biosynthesis.</text>
</comment>
<comment type="subunit">
    <text evidence="5">Homodimer.</text>
</comment>
<keyword evidence="3 5" id="KW-0808">Transferase</keyword>
<dbReference type="GO" id="GO:0042802">
    <property type="term" value="F:identical protein binding"/>
    <property type="evidence" value="ECO:0007669"/>
    <property type="project" value="TreeGrafter"/>
</dbReference>
<evidence type="ECO:0000313" key="7">
    <source>
        <dbReference type="Proteomes" id="UP000242881"/>
    </source>
</evidence>
<comment type="subcellular location">
    <subcellularLocation>
        <location evidence="5">Cytoplasm</location>
    </subcellularLocation>
</comment>
<accession>A0A2J6WN44</accession>
<evidence type="ECO:0000256" key="4">
    <source>
        <dbReference type="ARBA" id="ARBA00022898"/>
    </source>
</evidence>
<dbReference type="InterPro" id="IPR049704">
    <property type="entry name" value="Aminotrans_3_PPA_site"/>
</dbReference>
<dbReference type="Gene3D" id="3.90.1150.10">
    <property type="entry name" value="Aspartate Aminotransferase, domain 1"/>
    <property type="match status" value="1"/>
</dbReference>
<comment type="cofactor">
    <cofactor evidence="5">
        <name>pyridoxal 5'-phosphate</name>
        <dbReference type="ChEBI" id="CHEBI:597326"/>
    </cofactor>
    <text evidence="5">Binds 1 pyridoxal phosphate per subunit.</text>
</comment>
<dbReference type="Gene3D" id="3.40.640.10">
    <property type="entry name" value="Type I PLP-dependent aspartate aminotransferase-like (Major domain)"/>
    <property type="match status" value="1"/>
</dbReference>
<keyword evidence="5" id="KW-0055">Arginine biosynthesis</keyword>
<dbReference type="NCBIfam" id="TIGR00707">
    <property type="entry name" value="argD"/>
    <property type="match status" value="1"/>
</dbReference>
<dbReference type="EMBL" id="PNIN01000034">
    <property type="protein sequence ID" value="PMP71822.1"/>
    <property type="molecule type" value="Genomic_DNA"/>
</dbReference>
<dbReference type="SUPFAM" id="SSF53383">
    <property type="entry name" value="PLP-dependent transferases"/>
    <property type="match status" value="1"/>
</dbReference>
<dbReference type="GO" id="GO:0005737">
    <property type="term" value="C:cytoplasm"/>
    <property type="evidence" value="ECO:0007669"/>
    <property type="project" value="UniProtKB-SubCell"/>
</dbReference>
<dbReference type="FunFam" id="3.40.640.10:FF:000004">
    <property type="entry name" value="Acetylornithine aminotransferase"/>
    <property type="match status" value="1"/>
</dbReference>
<sequence>MSAVMNTYNRYNITLVKGDYFYLFDDNGKKYVDFATGIAVTNLGHSNKEIAEIICRQAATLMHTSNLYKNPIQEEVAQIISDLSFGGKVFFCNSGAEANEAALKLARIYGNKKYNGKRYKIITMVNSFHGRTFATLSATGQEKVKKGFEPTLDFIKHIPFNDIEAFKNAIEPETVAVVLEVIQGEGGVIPVRKDYLDSIRRICLEKDLLLIFDEVQTGIGRTGEVFGYQLYDVKPDIFTLAKALGNGFPIGAMVARSEIAEYLSPGTHASTFGGNYLGCAIAKYVLKTVSDRSFLDSVKEKGNYIRSKLKDIFGDMGEIRGEGMMIGVRLVDSIPLSDFIDKAHKNGVLTVPAGDNTVRIYPALNISYDVLNEGLELLNKTIGEFK</sequence>
<dbReference type="AlphaFoldDB" id="A0A2J6WN44"/>
<dbReference type="GO" id="GO:0030170">
    <property type="term" value="F:pyridoxal phosphate binding"/>
    <property type="evidence" value="ECO:0007669"/>
    <property type="project" value="InterPro"/>
</dbReference>
<comment type="pathway">
    <text evidence="5">Amino-acid biosynthesis; L-arginine biosynthesis; N(2)-acetyl-L-ornithine from L-glutamate: step 4/4.</text>
</comment>
<keyword evidence="1 5" id="KW-0032">Aminotransferase</keyword>